<dbReference type="Proteomes" id="UP001595828">
    <property type="component" value="Unassembled WGS sequence"/>
</dbReference>
<dbReference type="EMBL" id="JBHSDR010000003">
    <property type="protein sequence ID" value="MFC4294649.1"/>
    <property type="molecule type" value="Genomic_DNA"/>
</dbReference>
<dbReference type="Pfam" id="PF11994">
    <property type="entry name" value="DUF3489"/>
    <property type="match status" value="1"/>
</dbReference>
<feature type="region of interest" description="Disordered" evidence="1">
    <location>
        <begin position="1"/>
        <end position="33"/>
    </location>
</feature>
<proteinExistence type="predicted"/>
<evidence type="ECO:0000313" key="3">
    <source>
        <dbReference type="Proteomes" id="UP001595828"/>
    </source>
</evidence>
<comment type="caution">
    <text evidence="2">The sequence shown here is derived from an EMBL/GenBank/DDBJ whole genome shotgun (WGS) entry which is preliminary data.</text>
</comment>
<evidence type="ECO:0000313" key="2">
    <source>
        <dbReference type="EMBL" id="MFC4294649.1"/>
    </source>
</evidence>
<dbReference type="SUPFAM" id="SSF46785">
    <property type="entry name" value="Winged helix' DNA-binding domain"/>
    <property type="match status" value="1"/>
</dbReference>
<dbReference type="InterPro" id="IPR036388">
    <property type="entry name" value="WH-like_DNA-bd_sf"/>
</dbReference>
<dbReference type="RefSeq" id="WP_379538095.1">
    <property type="nucleotide sequence ID" value="NZ_JBHSDR010000003.1"/>
</dbReference>
<keyword evidence="3" id="KW-1185">Reference proteome</keyword>
<feature type="compositionally biased region" description="Low complexity" evidence="1">
    <location>
        <begin position="18"/>
        <end position="33"/>
    </location>
</feature>
<accession>A0ABV8RP99</accession>
<dbReference type="Gene3D" id="1.10.10.10">
    <property type="entry name" value="Winged helix-like DNA-binding domain superfamily/Winged helix DNA-binding domain"/>
    <property type="match status" value="1"/>
</dbReference>
<evidence type="ECO:0000256" key="1">
    <source>
        <dbReference type="SAM" id="MobiDB-lite"/>
    </source>
</evidence>
<dbReference type="InterPro" id="IPR036390">
    <property type="entry name" value="WH_DNA-bd_sf"/>
</dbReference>
<gene>
    <name evidence="2" type="ORF">ACFO0A_06205</name>
</gene>
<dbReference type="InterPro" id="IPR021880">
    <property type="entry name" value="DUF3489"/>
</dbReference>
<organism evidence="2 3">
    <name type="scientific">Novosphingobium tardum</name>
    <dbReference type="NCBI Taxonomy" id="1538021"/>
    <lineage>
        <taxon>Bacteria</taxon>
        <taxon>Pseudomonadati</taxon>
        <taxon>Pseudomonadota</taxon>
        <taxon>Alphaproteobacteria</taxon>
        <taxon>Sphingomonadales</taxon>
        <taxon>Sphingomonadaceae</taxon>
        <taxon>Novosphingobium</taxon>
    </lineage>
</organism>
<sequence length="96" mass="10094">MAKYNRMARPASPVGDTPAVAASAAPATVPKPTSKQSLVIELLRRSEGATLAELVEATGWLPHTTRAALTGLKKKGHVLAKDKRGDATCYRIVEAG</sequence>
<name>A0ABV8RP99_9SPHN</name>
<reference evidence="3" key="1">
    <citation type="journal article" date="2019" name="Int. J. Syst. Evol. Microbiol.">
        <title>The Global Catalogue of Microorganisms (GCM) 10K type strain sequencing project: providing services to taxonomists for standard genome sequencing and annotation.</title>
        <authorList>
            <consortium name="The Broad Institute Genomics Platform"/>
            <consortium name="The Broad Institute Genome Sequencing Center for Infectious Disease"/>
            <person name="Wu L."/>
            <person name="Ma J."/>
        </authorList>
    </citation>
    <scope>NUCLEOTIDE SEQUENCE [LARGE SCALE GENOMIC DNA]</scope>
    <source>
        <strain evidence="3">CGMCC 1.12989</strain>
    </source>
</reference>
<protein>
    <submittedName>
        <fullName evidence="2">DUF3489 domain-containing protein</fullName>
    </submittedName>
</protein>